<evidence type="ECO:0000256" key="1">
    <source>
        <dbReference type="SAM" id="Phobius"/>
    </source>
</evidence>
<keyword evidence="1" id="KW-0472">Membrane</keyword>
<feature type="transmembrane region" description="Helical" evidence="1">
    <location>
        <begin position="6"/>
        <end position="24"/>
    </location>
</feature>
<protein>
    <submittedName>
        <fullName evidence="2">Uncharacterized protein</fullName>
    </submittedName>
</protein>
<keyword evidence="1" id="KW-1133">Transmembrane helix</keyword>
<dbReference type="AlphaFoldDB" id="A0A5R9JBZ1"/>
<comment type="caution">
    <text evidence="2">The sequence shown here is derived from an EMBL/GenBank/DDBJ whole genome shotgun (WGS) entry which is preliminary data.</text>
</comment>
<dbReference type="EMBL" id="VCDI01000001">
    <property type="protein sequence ID" value="TLU74047.1"/>
    <property type="molecule type" value="Genomic_DNA"/>
</dbReference>
<evidence type="ECO:0000313" key="2">
    <source>
        <dbReference type="EMBL" id="TLU74047.1"/>
    </source>
</evidence>
<dbReference type="RefSeq" id="WP_138324300.1">
    <property type="nucleotide sequence ID" value="NZ_VCDI01000001.1"/>
</dbReference>
<gene>
    <name evidence="2" type="ORF">FE263_02190</name>
</gene>
<keyword evidence="3" id="KW-1185">Reference proteome</keyword>
<organism evidence="2 3">
    <name type="scientific">Lichenicoccus roseus</name>
    <dbReference type="NCBI Taxonomy" id="2683649"/>
    <lineage>
        <taxon>Bacteria</taxon>
        <taxon>Pseudomonadati</taxon>
        <taxon>Pseudomonadota</taxon>
        <taxon>Alphaproteobacteria</taxon>
        <taxon>Acetobacterales</taxon>
        <taxon>Acetobacteraceae</taxon>
        <taxon>Lichenicoccus</taxon>
    </lineage>
</organism>
<sequence>MYFWLFAAVVVVWLWLAGGSFLGWRRGTIGGWLSSLSILAFTGIAAGVLLFVGPYWQVIYWVLLQPG</sequence>
<name>A0A5R9JBZ1_9PROT</name>
<feature type="transmembrane region" description="Helical" evidence="1">
    <location>
        <begin position="36"/>
        <end position="56"/>
    </location>
</feature>
<reference evidence="2 3" key="1">
    <citation type="submission" date="2019-05" db="EMBL/GenBank/DDBJ databases">
        <authorList>
            <person name="Pankratov T."/>
            <person name="Grouzdev D."/>
        </authorList>
    </citation>
    <scope>NUCLEOTIDE SEQUENCE [LARGE SCALE GENOMIC DNA]</scope>
    <source>
        <strain evidence="2 3">KEBCLARHB70R</strain>
    </source>
</reference>
<keyword evidence="1" id="KW-0812">Transmembrane</keyword>
<proteinExistence type="predicted"/>
<dbReference type="Proteomes" id="UP000305654">
    <property type="component" value="Unassembled WGS sequence"/>
</dbReference>
<accession>A0A5R9JBZ1</accession>
<evidence type="ECO:0000313" key="3">
    <source>
        <dbReference type="Proteomes" id="UP000305654"/>
    </source>
</evidence>